<dbReference type="EC" id="1.-.-.-" evidence="2"/>
<organism evidence="2 3">
    <name type="scientific">Sorangium cellulosum</name>
    <name type="common">Polyangium cellulosum</name>
    <dbReference type="NCBI Taxonomy" id="56"/>
    <lineage>
        <taxon>Bacteria</taxon>
        <taxon>Pseudomonadati</taxon>
        <taxon>Myxococcota</taxon>
        <taxon>Polyangia</taxon>
        <taxon>Polyangiales</taxon>
        <taxon>Polyangiaceae</taxon>
        <taxon>Sorangium</taxon>
    </lineage>
</organism>
<dbReference type="EMBL" id="CP012672">
    <property type="protein sequence ID" value="AUX28952.1"/>
    <property type="molecule type" value="Genomic_DNA"/>
</dbReference>
<dbReference type="Pfam" id="PF05368">
    <property type="entry name" value="NmrA"/>
    <property type="match status" value="1"/>
</dbReference>
<protein>
    <submittedName>
        <fullName evidence="2">Oxidoreductase</fullName>
        <ecNumber evidence="2">1.-.-.-</ecNumber>
    </submittedName>
</protein>
<dbReference type="Gene3D" id="3.90.25.10">
    <property type="entry name" value="UDP-galactose 4-epimerase, domain 1"/>
    <property type="match status" value="1"/>
</dbReference>
<evidence type="ECO:0000259" key="1">
    <source>
        <dbReference type="Pfam" id="PF05368"/>
    </source>
</evidence>
<evidence type="ECO:0000313" key="3">
    <source>
        <dbReference type="Proteomes" id="UP000295497"/>
    </source>
</evidence>
<dbReference type="AlphaFoldDB" id="A0A4V0NFA1"/>
<dbReference type="InterPro" id="IPR051604">
    <property type="entry name" value="Ergot_Alk_Oxidoreductase"/>
</dbReference>
<proteinExistence type="predicted"/>
<name>A0A4V0NFA1_SORCE</name>
<evidence type="ECO:0000313" key="2">
    <source>
        <dbReference type="EMBL" id="AUX28952.1"/>
    </source>
</evidence>
<sequence length="302" mass="31749">MSARAGSGAPRVLVIGGTGTTGRAIAARLEAAGARVRVASRTAPAGRDGVEHARFDWADPATHEEALRGVDRAYLLAPALVEDPSTLMVPFVERALAGGVRRLVLLSASVVPEGSAGLGVVHRALRERAPEWTVLQPSWFMQNFVDPRHARWAGIVGPGEITTAAGGGRVGFVDAEDIAEVAARALLDEAPHDTAHVITGPEALSHDDVAAILSEVAGRPIRHVRADEDAALAYLVSSGMPAPYAAFLVRLDLAIRDGAEDRVTDTVQRVTGRAPRAFRDLARAHAHVFRGAPAARRDGPAA</sequence>
<keyword evidence="2" id="KW-0560">Oxidoreductase</keyword>
<gene>
    <name evidence="2" type="ORF">SOCE836_010370</name>
</gene>
<dbReference type="PANTHER" id="PTHR43162:SF1">
    <property type="entry name" value="PRESTALK A DIFFERENTIATION PROTEIN A"/>
    <property type="match status" value="1"/>
</dbReference>
<dbReference type="InterPro" id="IPR008030">
    <property type="entry name" value="NmrA-like"/>
</dbReference>
<feature type="domain" description="NmrA-like" evidence="1">
    <location>
        <begin position="11"/>
        <end position="248"/>
    </location>
</feature>
<dbReference type="PANTHER" id="PTHR43162">
    <property type="match status" value="1"/>
</dbReference>
<dbReference type="Gene3D" id="3.40.50.720">
    <property type="entry name" value="NAD(P)-binding Rossmann-like Domain"/>
    <property type="match status" value="1"/>
</dbReference>
<accession>A0A4V0NFA1</accession>
<dbReference type="SUPFAM" id="SSF51735">
    <property type="entry name" value="NAD(P)-binding Rossmann-fold domains"/>
    <property type="match status" value="1"/>
</dbReference>
<dbReference type="Proteomes" id="UP000295497">
    <property type="component" value="Chromosome"/>
</dbReference>
<reference evidence="2 3" key="1">
    <citation type="submission" date="2015-09" db="EMBL/GenBank/DDBJ databases">
        <title>Sorangium comparison.</title>
        <authorList>
            <person name="Zaburannyi N."/>
            <person name="Bunk B."/>
            <person name="Overmann J."/>
            <person name="Mueller R."/>
        </authorList>
    </citation>
    <scope>NUCLEOTIDE SEQUENCE [LARGE SCALE GENOMIC DNA]</scope>
    <source>
        <strain evidence="2 3">So ce836</strain>
    </source>
</reference>
<dbReference type="InterPro" id="IPR036291">
    <property type="entry name" value="NAD(P)-bd_dom_sf"/>
</dbReference>
<dbReference type="RefSeq" id="WP_129573202.1">
    <property type="nucleotide sequence ID" value="NZ_CP012672.1"/>
</dbReference>
<dbReference type="GO" id="GO:0016491">
    <property type="term" value="F:oxidoreductase activity"/>
    <property type="evidence" value="ECO:0007669"/>
    <property type="project" value="UniProtKB-KW"/>
</dbReference>